<dbReference type="InterPro" id="IPR055417">
    <property type="entry name" value="UFD1_N1"/>
</dbReference>
<keyword evidence="6" id="KW-1185">Reference proteome</keyword>
<accession>A0A9P6L0J3</accession>
<evidence type="ECO:0000256" key="2">
    <source>
        <dbReference type="ARBA" id="ARBA00022786"/>
    </source>
</evidence>
<dbReference type="InterPro" id="IPR042299">
    <property type="entry name" value="Ufd1-like_Nn"/>
</dbReference>
<evidence type="ECO:0000313" key="5">
    <source>
        <dbReference type="EMBL" id="KAF9765070.1"/>
    </source>
</evidence>
<reference evidence="5 6" key="1">
    <citation type="journal article" date="2020" name="Genome Biol. Evol.">
        <title>Comparative genomics of strictly vertically transmitted, feminizing microsporidia endosymbionts of amphipod crustaceans.</title>
        <authorList>
            <person name="Cormier A."/>
            <person name="Chebbi M.A."/>
            <person name="Giraud I."/>
            <person name="Wattier R."/>
            <person name="Teixeira M."/>
            <person name="Gilbert C."/>
            <person name="Rigaud T."/>
            <person name="Cordaux R."/>
        </authorList>
    </citation>
    <scope>NUCLEOTIDE SEQUENCE [LARGE SCALE GENOMIC DNA]</scope>
    <source>
        <strain evidence="5 6">Ou3-Ou53</strain>
    </source>
</reference>
<organism evidence="5 6">
    <name type="scientific">Nosema granulosis</name>
    <dbReference type="NCBI Taxonomy" id="83296"/>
    <lineage>
        <taxon>Eukaryota</taxon>
        <taxon>Fungi</taxon>
        <taxon>Fungi incertae sedis</taxon>
        <taxon>Microsporidia</taxon>
        <taxon>Nosematidae</taxon>
        <taxon>Nosema</taxon>
    </lineage>
</organism>
<protein>
    <submittedName>
        <fullName evidence="5">Ubiquitin fusion degradation protein 1 like protein</fullName>
    </submittedName>
</protein>
<dbReference type="GO" id="GO:0034098">
    <property type="term" value="C:VCP-NPL4-UFD1 AAA ATPase complex"/>
    <property type="evidence" value="ECO:0007669"/>
    <property type="project" value="TreeGrafter"/>
</dbReference>
<evidence type="ECO:0000313" key="6">
    <source>
        <dbReference type="Proteomes" id="UP000740883"/>
    </source>
</evidence>
<dbReference type="Pfam" id="PF03152">
    <property type="entry name" value="UFD1_N1"/>
    <property type="match status" value="1"/>
</dbReference>
<dbReference type="PANTHER" id="PTHR12555">
    <property type="entry name" value="UBIQUITIN FUSION DEGRADATON PROTEIN 1"/>
    <property type="match status" value="1"/>
</dbReference>
<feature type="domain" description="Ubiquitin fusion degradation protein UFD1 N-terminal subdomain 1" evidence="3">
    <location>
        <begin position="7"/>
        <end position="88"/>
    </location>
</feature>
<comment type="similarity">
    <text evidence="1">Belongs to the UFD1 family.</text>
</comment>
<dbReference type="GO" id="GO:0031593">
    <property type="term" value="F:polyubiquitin modification-dependent protein binding"/>
    <property type="evidence" value="ECO:0007669"/>
    <property type="project" value="TreeGrafter"/>
</dbReference>
<name>A0A9P6L0J3_9MICR</name>
<dbReference type="GO" id="GO:0006511">
    <property type="term" value="P:ubiquitin-dependent protein catabolic process"/>
    <property type="evidence" value="ECO:0007669"/>
    <property type="project" value="InterPro"/>
</dbReference>
<evidence type="ECO:0000259" key="3">
    <source>
        <dbReference type="Pfam" id="PF03152"/>
    </source>
</evidence>
<dbReference type="InterPro" id="IPR004854">
    <property type="entry name" value="Ufd1-like"/>
</dbReference>
<comment type="caution">
    <text evidence="5">The sequence shown here is derived from an EMBL/GenBank/DDBJ whole genome shotgun (WGS) entry which is preliminary data.</text>
</comment>
<dbReference type="InterPro" id="IPR055418">
    <property type="entry name" value="UFD1_N2"/>
</dbReference>
<evidence type="ECO:0000256" key="1">
    <source>
        <dbReference type="ARBA" id="ARBA00006043"/>
    </source>
</evidence>
<dbReference type="Gene3D" id="2.40.40.50">
    <property type="entry name" value="Ubiquitin fusion degradation protein UFD1, N-terminal domain"/>
    <property type="match status" value="1"/>
</dbReference>
<dbReference type="PANTHER" id="PTHR12555:SF13">
    <property type="entry name" value="UBIQUITIN RECOGNITION FACTOR IN ER-ASSOCIATED DEGRADATION PROTEIN 1"/>
    <property type="match status" value="1"/>
</dbReference>
<sequence>MPSKYPRENQNNYGGKMLLPQSVLEDLVLMQVQPPYIFEIAHPDGSLRTNCGVLEFTAEETTVIVPNWIYEQLALDMVEEVEIKFKTIPIGSFVKLLPHSTDFLEIENPKVELEQCLRNYQVLTLGDEIQINFEEFSPMRFSVVEIEPSHEDAIYIVDTDLSVDFCEPLGYKEKVESERTVNKYVEIAEEGIEFRAIKMKLLGLSFNLRNL</sequence>
<dbReference type="Proteomes" id="UP000740883">
    <property type="component" value="Unassembled WGS sequence"/>
</dbReference>
<dbReference type="GO" id="GO:0036503">
    <property type="term" value="P:ERAD pathway"/>
    <property type="evidence" value="ECO:0007669"/>
    <property type="project" value="TreeGrafter"/>
</dbReference>
<proteinExistence type="inferred from homology"/>
<feature type="domain" description="Ubiquitin fusion degradation protein UFD1 N-terminal subdomain 2" evidence="4">
    <location>
        <begin position="91"/>
        <end position="168"/>
    </location>
</feature>
<dbReference type="EMBL" id="SBJO01000001">
    <property type="protein sequence ID" value="KAF9765070.1"/>
    <property type="molecule type" value="Genomic_DNA"/>
</dbReference>
<dbReference type="Pfam" id="PF24842">
    <property type="entry name" value="UFD1_N2"/>
    <property type="match status" value="1"/>
</dbReference>
<dbReference type="AlphaFoldDB" id="A0A9P6L0J3"/>
<keyword evidence="2" id="KW-0833">Ubl conjugation pathway</keyword>
<dbReference type="OrthoDB" id="422728at2759"/>
<evidence type="ECO:0000259" key="4">
    <source>
        <dbReference type="Pfam" id="PF24842"/>
    </source>
</evidence>
<dbReference type="Gene3D" id="3.10.330.10">
    <property type="match status" value="1"/>
</dbReference>
<gene>
    <name evidence="5" type="primary">ufd1</name>
    <name evidence="5" type="ORF">NGRA_0014</name>
</gene>